<feature type="non-terminal residue" evidence="9">
    <location>
        <position position="538"/>
    </location>
</feature>
<dbReference type="InterPro" id="IPR002761">
    <property type="entry name" value="Diphthami_syn_dom"/>
</dbReference>
<dbReference type="Gene3D" id="3.40.50.620">
    <property type="entry name" value="HUPs"/>
    <property type="match status" value="1"/>
</dbReference>
<dbReference type="SUPFAM" id="SSF52402">
    <property type="entry name" value="Adenine nucleotide alpha hydrolases-like"/>
    <property type="match status" value="1"/>
</dbReference>
<dbReference type="InterPro" id="IPR006175">
    <property type="entry name" value="YjgF/YER057c/UK114"/>
</dbReference>
<dbReference type="EC" id="6.3.1.14" evidence="1"/>
<dbReference type="InterPro" id="IPR035959">
    <property type="entry name" value="RutC-like_sf"/>
</dbReference>
<dbReference type="Gene3D" id="3.90.1490.10">
    <property type="entry name" value="putative n-type atp pyrophosphatase, domain 2"/>
    <property type="match status" value="1"/>
</dbReference>
<evidence type="ECO:0000256" key="3">
    <source>
        <dbReference type="ARBA" id="ARBA00029814"/>
    </source>
</evidence>
<feature type="domain" description="Diphthamide synthase" evidence="7">
    <location>
        <begin position="74"/>
        <end position="259"/>
    </location>
</feature>
<dbReference type="PANTHER" id="PTHR12196:SF2">
    <property type="entry name" value="DIPHTHINE--AMMONIA LIGASE"/>
    <property type="match status" value="1"/>
</dbReference>
<dbReference type="InterPro" id="IPR014729">
    <property type="entry name" value="Rossmann-like_a/b/a_fold"/>
</dbReference>
<evidence type="ECO:0000313" key="9">
    <source>
        <dbReference type="EMBL" id="KAA8901862.1"/>
    </source>
</evidence>
<dbReference type="OrthoDB" id="686384at2759"/>
<sequence length="538" mass="57756">EAVALISGGKDSLLSLYHAIANGYNIVALGNLHPPTAAVPNSTATTDETGTSIYQPSPTLSDSPDTLGPAAQKSDELDSYMYQTIGHTLLPLYAQCLNLPLYRRAITGGSVNTALDYRPTDGEWDETEDLTLLLHSIRKAHPNVVAVTSGAILSTYQRTRVESVCARLGLTSLAYLWQMSQEGVLSQLATLGFDARIVKVAALGLDESWLWGNVADPRVVAKLGRLKARWGINPAGEGGEYETLVVSAPGWRGRIEIPEEGRAVNIEGGGAAWVGFTSARVVAVEGGERRQEEWAAALQTQTLFDAEAAEALESLPAVTSSSFLDTPYEDNDTPLPPTLLSTPTTQQIANVISPAPCTSLADELAAVFSTVESLIAPRPLTDITSITLLLRNMSDFAEINSHYSGYFALPLPPSRVCVACPNLPKGRNIMLSASLPSAPPGEEGRKGLHVQSRSHWAPANIGPYSQAVLNGGYWEVAGQIPLIPASMNLVESPQEQCVLALQHLQRIWEVVGAEKEGRKALVWVVDDNVVPVVVETWR</sequence>
<evidence type="ECO:0000256" key="6">
    <source>
        <dbReference type="SAM" id="MobiDB-lite"/>
    </source>
</evidence>
<dbReference type="CDD" id="cd06155">
    <property type="entry name" value="eu_AANH_C_1"/>
    <property type="match status" value="1"/>
</dbReference>
<comment type="caution">
    <text evidence="9">The sequence shown here is derived from an EMBL/GenBank/DDBJ whole genome shotgun (WGS) entry which is preliminary data.</text>
</comment>
<dbReference type="Gene3D" id="3.30.1330.40">
    <property type="entry name" value="RutC-like"/>
    <property type="match status" value="2"/>
</dbReference>
<accession>A0A5J5ESP9</accession>
<evidence type="ECO:0000313" key="8">
    <source>
        <dbReference type="EMBL" id="KAA8901846.1"/>
    </source>
</evidence>
<evidence type="ECO:0000256" key="2">
    <source>
        <dbReference type="ARBA" id="ARBA00018426"/>
    </source>
</evidence>
<dbReference type="AlphaFoldDB" id="A0A5J5ESP9"/>
<dbReference type="Pfam" id="PF01902">
    <property type="entry name" value="Diphthami_syn_2"/>
    <property type="match status" value="1"/>
</dbReference>
<dbReference type="PANTHER" id="PTHR12196">
    <property type="entry name" value="DOMAIN OF UNKNOWN FUNCTION 71 DUF71 -CONTAINING PROTEIN"/>
    <property type="match status" value="1"/>
</dbReference>
<feature type="non-terminal residue" evidence="9">
    <location>
        <position position="1"/>
    </location>
</feature>
<name>A0A5J5ESP9_9PEZI</name>
<evidence type="ECO:0000259" key="7">
    <source>
        <dbReference type="Pfam" id="PF01902"/>
    </source>
</evidence>
<dbReference type="FunCoup" id="A0A5J5ESP9">
    <property type="interactions" value="97"/>
</dbReference>
<evidence type="ECO:0000256" key="4">
    <source>
        <dbReference type="ARBA" id="ARBA00031552"/>
    </source>
</evidence>
<dbReference type="CDD" id="cd01994">
    <property type="entry name" value="AANH_PF0828-like"/>
    <property type="match status" value="1"/>
</dbReference>
<feature type="region of interest" description="Disordered" evidence="6">
    <location>
        <begin position="39"/>
        <end position="71"/>
    </location>
</feature>
<evidence type="ECO:0000313" key="10">
    <source>
        <dbReference type="Proteomes" id="UP000326924"/>
    </source>
</evidence>
<dbReference type="InterPro" id="IPR030662">
    <property type="entry name" value="DPH6/MJ0570"/>
</dbReference>
<dbReference type="Pfam" id="PF01042">
    <property type="entry name" value="Ribonuc_L-PSP"/>
    <property type="match status" value="2"/>
</dbReference>
<dbReference type="Proteomes" id="UP000326924">
    <property type="component" value="Unassembled WGS sequence"/>
</dbReference>
<dbReference type="GO" id="GO:0017183">
    <property type="term" value="P:protein histidyl modification to diphthamide"/>
    <property type="evidence" value="ECO:0007669"/>
    <property type="project" value="TreeGrafter"/>
</dbReference>
<evidence type="ECO:0000256" key="5">
    <source>
        <dbReference type="ARBA" id="ARBA00048108"/>
    </source>
</evidence>
<comment type="catalytic activity">
    <reaction evidence="5">
        <text>diphthine-[translation elongation factor 2] + NH4(+) + ATP = diphthamide-[translation elongation factor 2] + AMP + diphosphate + H(+)</text>
        <dbReference type="Rhea" id="RHEA:19753"/>
        <dbReference type="Rhea" id="RHEA-COMP:10172"/>
        <dbReference type="Rhea" id="RHEA-COMP:10174"/>
        <dbReference type="ChEBI" id="CHEBI:15378"/>
        <dbReference type="ChEBI" id="CHEBI:16692"/>
        <dbReference type="ChEBI" id="CHEBI:28938"/>
        <dbReference type="ChEBI" id="CHEBI:30616"/>
        <dbReference type="ChEBI" id="CHEBI:33019"/>
        <dbReference type="ChEBI" id="CHEBI:82696"/>
        <dbReference type="ChEBI" id="CHEBI:456215"/>
        <dbReference type="EC" id="6.3.1.14"/>
    </reaction>
</comment>
<gene>
    <name evidence="8" type="ORF">FN846DRAFT_750518</name>
    <name evidence="9" type="ORF">FN846DRAFT_755564</name>
</gene>
<organism evidence="9 10">
    <name type="scientific">Sphaerosporella brunnea</name>
    <dbReference type="NCBI Taxonomy" id="1250544"/>
    <lineage>
        <taxon>Eukaryota</taxon>
        <taxon>Fungi</taxon>
        <taxon>Dikarya</taxon>
        <taxon>Ascomycota</taxon>
        <taxon>Pezizomycotina</taxon>
        <taxon>Pezizomycetes</taxon>
        <taxon>Pezizales</taxon>
        <taxon>Pyronemataceae</taxon>
        <taxon>Sphaerosporella</taxon>
    </lineage>
</organism>
<dbReference type="SUPFAM" id="SSF55298">
    <property type="entry name" value="YjgF-like"/>
    <property type="match status" value="2"/>
</dbReference>
<evidence type="ECO:0000256" key="1">
    <source>
        <dbReference type="ARBA" id="ARBA00012089"/>
    </source>
</evidence>
<keyword evidence="10" id="KW-1185">Reference proteome</keyword>
<dbReference type="EMBL" id="VXIS01000140">
    <property type="protein sequence ID" value="KAA8901862.1"/>
    <property type="molecule type" value="Genomic_DNA"/>
</dbReference>
<dbReference type="EMBL" id="VXIS01000140">
    <property type="protein sequence ID" value="KAA8901846.1"/>
    <property type="molecule type" value="Genomic_DNA"/>
</dbReference>
<protein>
    <recommendedName>
        <fullName evidence="2">Diphthine--ammonia ligase</fullName>
        <ecNumber evidence="1">6.3.1.14</ecNumber>
    </recommendedName>
    <alternativeName>
        <fullName evidence="3">Diphthamide synthase</fullName>
    </alternativeName>
    <alternativeName>
        <fullName evidence="4">Diphthamide synthetase</fullName>
    </alternativeName>
</protein>
<feature type="compositionally biased region" description="Polar residues" evidence="6">
    <location>
        <begin position="39"/>
        <end position="64"/>
    </location>
</feature>
<reference evidence="9 10" key="1">
    <citation type="submission" date="2019-09" db="EMBL/GenBank/DDBJ databases">
        <title>Draft genome of the ectomycorrhizal ascomycete Sphaerosporella brunnea.</title>
        <authorList>
            <consortium name="DOE Joint Genome Institute"/>
            <person name="Benucci G.M."/>
            <person name="Marozzi G."/>
            <person name="Antonielli L."/>
            <person name="Sanchez S."/>
            <person name="Marco P."/>
            <person name="Wang X."/>
            <person name="Falini L.B."/>
            <person name="Barry K."/>
            <person name="Haridas S."/>
            <person name="Lipzen A."/>
            <person name="Labutti K."/>
            <person name="Grigoriev I.V."/>
            <person name="Murat C."/>
            <person name="Martin F."/>
            <person name="Albertini E."/>
            <person name="Donnini D."/>
            <person name="Bonito G."/>
        </authorList>
    </citation>
    <scope>NUCLEOTIDE SEQUENCE [LARGE SCALE GENOMIC DNA]</scope>
    <source>
        <strain evidence="9 10">Sb_GMNB300</strain>
    </source>
</reference>
<dbReference type="GO" id="GO:0017178">
    <property type="term" value="F:diphthine-ammonia ligase activity"/>
    <property type="evidence" value="ECO:0007669"/>
    <property type="project" value="UniProtKB-EC"/>
</dbReference>
<proteinExistence type="predicted"/>
<dbReference type="NCBIfam" id="TIGR00290">
    <property type="entry name" value="MJ0570_dom"/>
    <property type="match status" value="1"/>
</dbReference>